<keyword evidence="2" id="KW-1185">Reference proteome</keyword>
<dbReference type="AlphaFoldDB" id="A0A2G9V2Q1"/>
<evidence type="ECO:0000313" key="1">
    <source>
        <dbReference type="EMBL" id="PIO76000.1"/>
    </source>
</evidence>
<reference evidence="1 2" key="1">
    <citation type="submission" date="2015-09" db="EMBL/GenBank/DDBJ databases">
        <title>Draft genome of the parasitic nematode Teladorsagia circumcincta isolate WARC Sus (inbred).</title>
        <authorList>
            <person name="Mitreva M."/>
        </authorList>
    </citation>
    <scope>NUCLEOTIDE SEQUENCE [LARGE SCALE GENOMIC DNA]</scope>
    <source>
        <strain evidence="1 2">S</strain>
    </source>
</reference>
<organism evidence="1 2">
    <name type="scientific">Teladorsagia circumcincta</name>
    <name type="common">Brown stomach worm</name>
    <name type="synonym">Ostertagia circumcincta</name>
    <dbReference type="NCBI Taxonomy" id="45464"/>
    <lineage>
        <taxon>Eukaryota</taxon>
        <taxon>Metazoa</taxon>
        <taxon>Ecdysozoa</taxon>
        <taxon>Nematoda</taxon>
        <taxon>Chromadorea</taxon>
        <taxon>Rhabditida</taxon>
        <taxon>Rhabditina</taxon>
        <taxon>Rhabditomorpha</taxon>
        <taxon>Strongyloidea</taxon>
        <taxon>Trichostrongylidae</taxon>
        <taxon>Teladorsagia</taxon>
    </lineage>
</organism>
<gene>
    <name evidence="1" type="ORF">TELCIR_01951</name>
</gene>
<dbReference type="Proteomes" id="UP000230423">
    <property type="component" value="Unassembled WGS sequence"/>
</dbReference>
<dbReference type="EMBL" id="KZ345088">
    <property type="protein sequence ID" value="PIO76000.1"/>
    <property type="molecule type" value="Genomic_DNA"/>
</dbReference>
<evidence type="ECO:0000313" key="2">
    <source>
        <dbReference type="Proteomes" id="UP000230423"/>
    </source>
</evidence>
<accession>A0A2G9V2Q1</accession>
<proteinExistence type="predicted"/>
<protein>
    <submittedName>
        <fullName evidence="1">Uncharacterized protein</fullName>
    </submittedName>
</protein>
<sequence>MRDEQAGLLAALALPNFVHTVGNTEKQMLKKSHHQQYLTQKGHMRIDSEVGVVHLEGYPVLLQNNLKAQFLDMFSNAIVVSPSCFARAAVLEGVNAPLQDFLSFTDGSESFPPTFLGEFCLNYSVILLFSALFPKSTTIIEVRYRTQHA</sequence>
<dbReference type="OrthoDB" id="24683at2759"/>
<name>A0A2G9V2Q1_TELCI</name>